<dbReference type="SUPFAM" id="SSF101152">
    <property type="entry name" value="Mob1/phocein"/>
    <property type="match status" value="1"/>
</dbReference>
<protein>
    <recommendedName>
        <fullName evidence="3">Mob1/phocein family protein</fullName>
    </recommendedName>
</protein>
<dbReference type="InterPro" id="IPR005301">
    <property type="entry name" value="MOB_kinase_act_fam"/>
</dbReference>
<dbReference type="Proteomes" id="UP000030693">
    <property type="component" value="Unassembled WGS sequence"/>
</dbReference>
<sequence>MGPAPWMPPTNPRSQAGGANNSGCPEMVFQMMFFRWHTHEIRVLYLWILQPPIDFFNQLNLIYGSLVGICTASTCATMSAGKRHEYRWADDVSTAKPVRLSAPEYMDRLLSWVQSLLASDTIFPIGLETEYPPDFFDIVCRIFRRLLRIYAHVYRDHLELLTGLNERCHLDACLGHFLLFAIEFRLIDTRELSPLVKVIRSMAANSTS</sequence>
<proteinExistence type="predicted"/>
<dbReference type="EMBL" id="KB932201">
    <property type="protein sequence ID" value="KCV72649.1"/>
    <property type="molecule type" value="Genomic_DNA"/>
</dbReference>
<name>A0A058ZE56_FONAL</name>
<dbReference type="PANTHER" id="PTHR22599">
    <property type="entry name" value="MPS ONE BINDER KINASE ACTIVATOR-LIKE MOB"/>
    <property type="match status" value="1"/>
</dbReference>
<keyword evidence="2" id="KW-1185">Reference proteome</keyword>
<organism evidence="1">
    <name type="scientific">Fonticula alba</name>
    <name type="common">Slime mold</name>
    <dbReference type="NCBI Taxonomy" id="691883"/>
    <lineage>
        <taxon>Eukaryota</taxon>
        <taxon>Rotosphaerida</taxon>
        <taxon>Fonticulaceae</taxon>
        <taxon>Fonticula</taxon>
    </lineage>
</organism>
<dbReference type="Gene3D" id="1.20.140.30">
    <property type="entry name" value="MOB kinase activator"/>
    <property type="match status" value="1"/>
</dbReference>
<reference evidence="1" key="1">
    <citation type="submission" date="2013-04" db="EMBL/GenBank/DDBJ databases">
        <title>The Genome Sequence of Fonticula alba ATCC 38817.</title>
        <authorList>
            <consortium name="The Broad Institute Genomics Platform"/>
            <person name="Russ C."/>
            <person name="Cuomo C."/>
            <person name="Burger G."/>
            <person name="Gray M.W."/>
            <person name="Holland P.W.H."/>
            <person name="King N."/>
            <person name="Lang F.B.F."/>
            <person name="Roger A.J."/>
            <person name="Ruiz-Trillo I."/>
            <person name="Brown M."/>
            <person name="Walker B."/>
            <person name="Young S."/>
            <person name="Zeng Q."/>
            <person name="Gargeya S."/>
            <person name="Fitzgerald M."/>
            <person name="Haas B."/>
            <person name="Abouelleil A."/>
            <person name="Allen A.W."/>
            <person name="Alvarado L."/>
            <person name="Arachchi H.M."/>
            <person name="Berlin A.M."/>
            <person name="Chapman S.B."/>
            <person name="Gainer-Dewar J."/>
            <person name="Goldberg J."/>
            <person name="Griggs A."/>
            <person name="Gujja S."/>
            <person name="Hansen M."/>
            <person name="Howarth C."/>
            <person name="Imamovic A."/>
            <person name="Ireland A."/>
            <person name="Larimer J."/>
            <person name="McCowan C."/>
            <person name="Murphy C."/>
            <person name="Pearson M."/>
            <person name="Poon T.W."/>
            <person name="Priest M."/>
            <person name="Roberts A."/>
            <person name="Saif S."/>
            <person name="Shea T."/>
            <person name="Sisk P."/>
            <person name="Sykes S."/>
            <person name="Wortman J."/>
            <person name="Nusbaum C."/>
            <person name="Birren B."/>
        </authorList>
    </citation>
    <scope>NUCLEOTIDE SEQUENCE [LARGE SCALE GENOMIC DNA]</scope>
    <source>
        <strain evidence="1">ATCC 38817</strain>
    </source>
</reference>
<evidence type="ECO:0000313" key="1">
    <source>
        <dbReference type="EMBL" id="KCV72649.1"/>
    </source>
</evidence>
<dbReference type="RefSeq" id="XP_009492350.1">
    <property type="nucleotide sequence ID" value="XM_009494075.1"/>
</dbReference>
<dbReference type="AlphaFoldDB" id="A0A058ZE56"/>
<dbReference type="OrthoDB" id="8170117at2759"/>
<dbReference type="eggNOG" id="KOG0440">
    <property type="taxonomic scope" value="Eukaryota"/>
</dbReference>
<gene>
    <name evidence="1" type="ORF">H696_00230</name>
</gene>
<dbReference type="InterPro" id="IPR036703">
    <property type="entry name" value="MOB_kinase_act_sf"/>
</dbReference>
<dbReference type="Pfam" id="PF03637">
    <property type="entry name" value="Mob1_phocein"/>
    <property type="match status" value="1"/>
</dbReference>
<dbReference type="GeneID" id="20524955"/>
<accession>A0A058ZE56</accession>
<dbReference type="OMA" id="WHTHEIR"/>
<dbReference type="SMART" id="SM01388">
    <property type="entry name" value="Mob1_phocein"/>
    <property type="match status" value="1"/>
</dbReference>
<evidence type="ECO:0008006" key="3">
    <source>
        <dbReference type="Google" id="ProtNLM"/>
    </source>
</evidence>
<evidence type="ECO:0000313" key="2">
    <source>
        <dbReference type="Proteomes" id="UP000030693"/>
    </source>
</evidence>
<dbReference type="STRING" id="691883.A0A058ZE56"/>